<feature type="domain" description="Alpha-D-phosphohexomutase alpha/beta/alpha" evidence="18">
    <location>
        <begin position="273"/>
        <end position="379"/>
    </location>
</feature>
<dbReference type="SUPFAM" id="SSF55957">
    <property type="entry name" value="Phosphoglucomutase, C-terminal domain"/>
    <property type="match status" value="1"/>
</dbReference>
<organism evidence="19 20">
    <name type="scientific">Heliomicrobium gestii</name>
    <name type="common">Heliobacterium gestii</name>
    <dbReference type="NCBI Taxonomy" id="2699"/>
    <lineage>
        <taxon>Bacteria</taxon>
        <taxon>Bacillati</taxon>
        <taxon>Bacillota</taxon>
        <taxon>Clostridia</taxon>
        <taxon>Eubacteriales</taxon>
        <taxon>Heliobacteriaceae</taxon>
        <taxon>Heliomicrobium</taxon>
    </lineage>
</organism>
<comment type="similarity">
    <text evidence="5 14">Belongs to the phosphohexose mutase family.</text>
</comment>
<dbReference type="Gene3D" id="3.40.120.10">
    <property type="entry name" value="Alpha-D-Glucose-1,6-Bisphosphate, subunit A, domain 3"/>
    <property type="match status" value="3"/>
</dbReference>
<keyword evidence="9 14" id="KW-0460">Magnesium</keyword>
<dbReference type="Gene3D" id="3.30.310.50">
    <property type="entry name" value="Alpha-D-phosphohexomutase, C-terminal domain"/>
    <property type="match status" value="1"/>
</dbReference>
<accession>A0A845LHX7</accession>
<dbReference type="GO" id="GO:0004614">
    <property type="term" value="F:phosphoglucomutase activity"/>
    <property type="evidence" value="ECO:0007669"/>
    <property type="project" value="UniProtKB-EC"/>
</dbReference>
<feature type="domain" description="Alpha-D-phosphohexomutase alpha/beta/alpha" evidence="16">
    <location>
        <begin position="3"/>
        <end position="135"/>
    </location>
</feature>
<name>A0A845LHX7_HELGE</name>
<dbReference type="EC" id="5.4.2.2" evidence="6"/>
<evidence type="ECO:0000256" key="2">
    <source>
        <dbReference type="ARBA" id="ARBA00001946"/>
    </source>
</evidence>
<sequence>MTIKFGTDGWRAIMAEEFTFGNVEIVVQAIADYVRGAGIADRGVVIGYDNRFLSDKFALRGAEVLTGNGIPVLLPTSALPTPVTAFAITHHQAAGAIMLTASHNPPEYNGIKFIPEYAGPALPDITDRIEGRVRELVSSEGPAEIKRIRLDAARAQGLVREIAPMAPYMDQLATIVDLPALQAAGLKIVIDPMWGAGIGYLEAVMERSGLAYEVIHNHRDPLFGGSLPEPSAAVLTELRRKVVESGAHLGLALDGDADRFGVIDADGAFISANQVLVLLYHHLLTHRNLTGPVARTVATTHMLDRIAARHGFTVEETPVGFKYIGESLREGETLLGGEESGGLSVRGHMPEKDGVLACALMAEVRAVAGRPLTEVLAEIDREYGRLVSQRLDLHTLPEIKAEILTRLNEYAPTHLAGVEVIKRVTIDGVKLQLADGAYALVRASGTEPLFRLYGEANSETQLREIQEQVKRDLRL</sequence>
<evidence type="ECO:0000256" key="13">
    <source>
        <dbReference type="ARBA" id="ARBA00041467"/>
    </source>
</evidence>
<dbReference type="PRINTS" id="PR00509">
    <property type="entry name" value="PGMPMM"/>
</dbReference>
<dbReference type="PANTHER" id="PTHR45745">
    <property type="entry name" value="PHOSPHOMANNOMUTASE 45A"/>
    <property type="match status" value="1"/>
</dbReference>
<gene>
    <name evidence="19" type="ORF">GTO89_08440</name>
</gene>
<evidence type="ECO:0000313" key="19">
    <source>
        <dbReference type="EMBL" id="MZP43063.1"/>
    </source>
</evidence>
<evidence type="ECO:0000256" key="3">
    <source>
        <dbReference type="ARBA" id="ARBA00005164"/>
    </source>
</evidence>
<evidence type="ECO:0000256" key="8">
    <source>
        <dbReference type="ARBA" id="ARBA00022723"/>
    </source>
</evidence>
<dbReference type="InterPro" id="IPR005845">
    <property type="entry name" value="A-D-PHexomutase_a/b/a-II"/>
</dbReference>
<dbReference type="InterPro" id="IPR036900">
    <property type="entry name" value="A-D-PHexomutase_C_sf"/>
</dbReference>
<evidence type="ECO:0000256" key="4">
    <source>
        <dbReference type="ARBA" id="ARBA00005189"/>
    </source>
</evidence>
<proteinExistence type="inferred from homology"/>
<dbReference type="Pfam" id="PF00408">
    <property type="entry name" value="PGM_PMM_IV"/>
    <property type="match status" value="1"/>
</dbReference>
<dbReference type="InterPro" id="IPR016055">
    <property type="entry name" value="A-D-PHexomutase_a/b/a-I/II/III"/>
</dbReference>
<dbReference type="InterPro" id="IPR016066">
    <property type="entry name" value="A-D-PHexomutase_CS"/>
</dbReference>
<comment type="pathway">
    <text evidence="3">Glycolipid metabolism; diglucosyl-diacylglycerol biosynthesis.</text>
</comment>
<dbReference type="PANTHER" id="PTHR45745:SF1">
    <property type="entry name" value="PHOSPHOGLUCOMUTASE 2B-RELATED"/>
    <property type="match status" value="1"/>
</dbReference>
<dbReference type="InterPro" id="IPR005841">
    <property type="entry name" value="Alpha-D-phosphohexomutase_SF"/>
</dbReference>
<dbReference type="Pfam" id="PF02879">
    <property type="entry name" value="PGM_PMM_II"/>
    <property type="match status" value="1"/>
</dbReference>
<reference evidence="19 20" key="1">
    <citation type="submission" date="2020-01" db="EMBL/GenBank/DDBJ databases">
        <title>Whole genome sequence of Heliobacterium gestii DSM 11169.</title>
        <authorList>
            <person name="Kyndt J.A."/>
            <person name="Meyer T.E."/>
        </authorList>
    </citation>
    <scope>NUCLEOTIDE SEQUENCE [LARGE SCALE GENOMIC DNA]</scope>
    <source>
        <strain evidence="19 20">DSM 11169</strain>
    </source>
</reference>
<dbReference type="OrthoDB" id="9806956at2"/>
<evidence type="ECO:0000256" key="12">
    <source>
        <dbReference type="ARBA" id="ARBA00041398"/>
    </source>
</evidence>
<evidence type="ECO:0000313" key="20">
    <source>
        <dbReference type="Proteomes" id="UP000471031"/>
    </source>
</evidence>
<dbReference type="PROSITE" id="PS00710">
    <property type="entry name" value="PGM_PMM"/>
    <property type="match status" value="1"/>
</dbReference>
<dbReference type="GO" id="GO:0008973">
    <property type="term" value="F:phosphopentomutase activity"/>
    <property type="evidence" value="ECO:0007669"/>
    <property type="project" value="TreeGrafter"/>
</dbReference>
<dbReference type="Pfam" id="PF02878">
    <property type="entry name" value="PGM_PMM_I"/>
    <property type="match status" value="1"/>
</dbReference>
<dbReference type="GO" id="GO:0006166">
    <property type="term" value="P:purine ribonucleoside salvage"/>
    <property type="evidence" value="ECO:0007669"/>
    <property type="project" value="TreeGrafter"/>
</dbReference>
<dbReference type="RefSeq" id="WP_161261638.1">
    <property type="nucleotide sequence ID" value="NZ_JAFBDC010000005.1"/>
</dbReference>
<dbReference type="InterPro" id="IPR005843">
    <property type="entry name" value="A-D-PHexomutase_C"/>
</dbReference>
<keyword evidence="10" id="KW-0413">Isomerase</keyword>
<evidence type="ECO:0000256" key="1">
    <source>
        <dbReference type="ARBA" id="ARBA00000443"/>
    </source>
</evidence>
<dbReference type="Proteomes" id="UP000471031">
    <property type="component" value="Unassembled WGS sequence"/>
</dbReference>
<comment type="cofactor">
    <cofactor evidence="2">
        <name>Mg(2+)</name>
        <dbReference type="ChEBI" id="CHEBI:18420"/>
    </cofactor>
</comment>
<dbReference type="InterPro" id="IPR005844">
    <property type="entry name" value="A-D-PHexomutase_a/b/a-I"/>
</dbReference>
<keyword evidence="8 14" id="KW-0479">Metal-binding</keyword>
<evidence type="ECO:0000256" key="7">
    <source>
        <dbReference type="ARBA" id="ARBA00022553"/>
    </source>
</evidence>
<evidence type="ECO:0000259" key="17">
    <source>
        <dbReference type="Pfam" id="PF02879"/>
    </source>
</evidence>
<keyword evidence="7" id="KW-0597">Phosphoprotein</keyword>
<comment type="caution">
    <text evidence="19">The sequence shown here is derived from an EMBL/GenBank/DDBJ whole genome shotgun (WGS) entry which is preliminary data.</text>
</comment>
<comment type="pathway">
    <text evidence="4">Lipid metabolism.</text>
</comment>
<dbReference type="EMBL" id="WXEX01000006">
    <property type="protein sequence ID" value="MZP43063.1"/>
    <property type="molecule type" value="Genomic_DNA"/>
</dbReference>
<dbReference type="SUPFAM" id="SSF53738">
    <property type="entry name" value="Phosphoglucomutase, first 3 domains"/>
    <property type="match status" value="2"/>
</dbReference>
<evidence type="ECO:0000256" key="14">
    <source>
        <dbReference type="RuleBase" id="RU004326"/>
    </source>
</evidence>
<keyword evidence="20" id="KW-1185">Reference proteome</keyword>
<evidence type="ECO:0000256" key="9">
    <source>
        <dbReference type="ARBA" id="ARBA00022842"/>
    </source>
</evidence>
<evidence type="ECO:0000256" key="10">
    <source>
        <dbReference type="ARBA" id="ARBA00023235"/>
    </source>
</evidence>
<evidence type="ECO:0000259" key="18">
    <source>
        <dbReference type="Pfam" id="PF02880"/>
    </source>
</evidence>
<evidence type="ECO:0000256" key="6">
    <source>
        <dbReference type="ARBA" id="ARBA00012728"/>
    </source>
</evidence>
<comment type="catalytic activity">
    <reaction evidence="1">
        <text>alpha-D-glucose 1-phosphate = alpha-D-glucose 6-phosphate</text>
        <dbReference type="Rhea" id="RHEA:23536"/>
        <dbReference type="ChEBI" id="CHEBI:58225"/>
        <dbReference type="ChEBI" id="CHEBI:58601"/>
        <dbReference type="EC" id="5.4.2.2"/>
    </reaction>
</comment>
<feature type="domain" description="Alpha-D-phosphohexomutase alpha/beta/alpha" evidence="17">
    <location>
        <begin position="167"/>
        <end position="267"/>
    </location>
</feature>
<dbReference type="GO" id="GO:0000287">
    <property type="term" value="F:magnesium ion binding"/>
    <property type="evidence" value="ECO:0007669"/>
    <property type="project" value="InterPro"/>
</dbReference>
<evidence type="ECO:0000259" key="15">
    <source>
        <dbReference type="Pfam" id="PF00408"/>
    </source>
</evidence>
<evidence type="ECO:0000256" key="5">
    <source>
        <dbReference type="ARBA" id="ARBA00010231"/>
    </source>
</evidence>
<evidence type="ECO:0000259" key="16">
    <source>
        <dbReference type="Pfam" id="PF02878"/>
    </source>
</evidence>
<feature type="domain" description="Alpha-D-phosphohexomutase C-terminal" evidence="15">
    <location>
        <begin position="415"/>
        <end position="469"/>
    </location>
</feature>
<protein>
    <recommendedName>
        <fullName evidence="11">Phosphoglucomutase</fullName>
        <ecNumber evidence="6">5.4.2.2</ecNumber>
    </recommendedName>
    <alternativeName>
        <fullName evidence="13">Alpha-phosphoglucomutase</fullName>
    </alternativeName>
    <alternativeName>
        <fullName evidence="12">Glucose phosphomutase</fullName>
    </alternativeName>
</protein>
<dbReference type="InterPro" id="IPR005846">
    <property type="entry name" value="A-D-PHexomutase_a/b/a-III"/>
</dbReference>
<dbReference type="CDD" id="cd05800">
    <property type="entry name" value="PGM_like2"/>
    <property type="match status" value="1"/>
</dbReference>
<dbReference type="AlphaFoldDB" id="A0A845LHX7"/>
<evidence type="ECO:0000256" key="11">
    <source>
        <dbReference type="ARBA" id="ARBA00039995"/>
    </source>
</evidence>
<dbReference type="GO" id="GO:0005975">
    <property type="term" value="P:carbohydrate metabolic process"/>
    <property type="evidence" value="ECO:0007669"/>
    <property type="project" value="InterPro"/>
</dbReference>
<dbReference type="Pfam" id="PF02880">
    <property type="entry name" value="PGM_PMM_III"/>
    <property type="match status" value="1"/>
</dbReference>